<dbReference type="AlphaFoldDB" id="A0A397JBQ6"/>
<organism evidence="1 2">
    <name type="scientific">Diversispora epigaea</name>
    <dbReference type="NCBI Taxonomy" id="1348612"/>
    <lineage>
        <taxon>Eukaryota</taxon>
        <taxon>Fungi</taxon>
        <taxon>Fungi incertae sedis</taxon>
        <taxon>Mucoromycota</taxon>
        <taxon>Glomeromycotina</taxon>
        <taxon>Glomeromycetes</taxon>
        <taxon>Diversisporales</taxon>
        <taxon>Diversisporaceae</taxon>
        <taxon>Diversispora</taxon>
    </lineage>
</organism>
<dbReference type="Proteomes" id="UP000266861">
    <property type="component" value="Unassembled WGS sequence"/>
</dbReference>
<evidence type="ECO:0000313" key="2">
    <source>
        <dbReference type="Proteomes" id="UP000266861"/>
    </source>
</evidence>
<reference evidence="1 2" key="1">
    <citation type="submission" date="2018-08" db="EMBL/GenBank/DDBJ databases">
        <title>Genome and evolution of the arbuscular mycorrhizal fungus Diversispora epigaea (formerly Glomus versiforme) and its bacterial endosymbionts.</title>
        <authorList>
            <person name="Sun X."/>
            <person name="Fei Z."/>
            <person name="Harrison M."/>
        </authorList>
    </citation>
    <scope>NUCLEOTIDE SEQUENCE [LARGE SCALE GENOMIC DNA]</scope>
    <source>
        <strain evidence="1 2">IT104</strain>
    </source>
</reference>
<sequence length="125" mass="14697">MPFYTSRNSFKIRTHSTHKRSLPRSLEFGIARSKKNFRLTGKRKNVEIIFIFDLMLAANEFELAGLSNKLEIILIEDKASWLKTHFTLVYNTIFGKENFCNDIVVKYPNLIFDSSDFQYFSSQTR</sequence>
<evidence type="ECO:0000313" key="1">
    <source>
        <dbReference type="EMBL" id="RHZ82403.1"/>
    </source>
</evidence>
<accession>A0A397JBQ6</accession>
<name>A0A397JBQ6_9GLOM</name>
<gene>
    <name evidence="1" type="ORF">Glove_109g267</name>
</gene>
<proteinExistence type="predicted"/>
<dbReference type="EMBL" id="PQFF01000102">
    <property type="protein sequence ID" value="RHZ82403.1"/>
    <property type="molecule type" value="Genomic_DNA"/>
</dbReference>
<dbReference type="OrthoDB" id="1893551at2759"/>
<evidence type="ECO:0008006" key="3">
    <source>
        <dbReference type="Google" id="ProtNLM"/>
    </source>
</evidence>
<keyword evidence="2" id="KW-1185">Reference proteome</keyword>
<comment type="caution">
    <text evidence="1">The sequence shown here is derived from an EMBL/GenBank/DDBJ whole genome shotgun (WGS) entry which is preliminary data.</text>
</comment>
<protein>
    <recommendedName>
        <fullName evidence="3">BACK domain-containing protein</fullName>
    </recommendedName>
</protein>